<evidence type="ECO:0000259" key="1">
    <source>
        <dbReference type="PROSITE" id="PS51029"/>
    </source>
</evidence>
<sequence length="216" mass="25119">MAQWRQETILKLISAYRARRLLWDHNAPDYTDRSKRIYAWKEIADELGCDVMTVERKLKSLKTHFMSVHKAYAKRRVKADLNPDGSVVTPKWFAYEALTFLNKGRLTRINRETPNVEKQNPTPAPNWQPQEISSGRDEFTVFAEHVAIRLKNITDVRARLVAQHQINNILFEAEMGKYNVQQLSFVPNNQEIMENLDEPSTSNEEKVIINNIPQAV</sequence>
<evidence type="ECO:0000313" key="2">
    <source>
        <dbReference type="EMBL" id="TGZ53144.1"/>
    </source>
</evidence>
<dbReference type="EMBL" id="QBLH01001083">
    <property type="protein sequence ID" value="TGZ53144.1"/>
    <property type="molecule type" value="Genomic_DNA"/>
</dbReference>
<name>A0A4V3SBJ6_9HYME</name>
<dbReference type="PANTHER" id="PTHR21505:SF15">
    <property type="entry name" value="RE18252P"/>
    <property type="match status" value="1"/>
</dbReference>
<keyword evidence="3" id="KW-1185">Reference proteome</keyword>
<accession>A0A4V3SBJ6</accession>
<protein>
    <recommendedName>
        <fullName evidence="1">MADF domain-containing protein</fullName>
    </recommendedName>
</protein>
<dbReference type="PROSITE" id="PS51029">
    <property type="entry name" value="MADF"/>
    <property type="match status" value="1"/>
</dbReference>
<dbReference type="Proteomes" id="UP000310200">
    <property type="component" value="Unassembled WGS sequence"/>
</dbReference>
<proteinExistence type="predicted"/>
<dbReference type="Pfam" id="PF10545">
    <property type="entry name" value="MADF_DNA_bdg"/>
    <property type="match status" value="1"/>
</dbReference>
<comment type="caution">
    <text evidence="2">The sequence shown here is derived from an EMBL/GenBank/DDBJ whole genome shotgun (WGS) entry which is preliminary data.</text>
</comment>
<feature type="domain" description="MADF" evidence="1">
    <location>
        <begin position="11"/>
        <end position="106"/>
    </location>
</feature>
<dbReference type="InterPro" id="IPR006578">
    <property type="entry name" value="MADF-dom"/>
</dbReference>
<dbReference type="SMART" id="SM00595">
    <property type="entry name" value="MADF"/>
    <property type="match status" value="1"/>
</dbReference>
<evidence type="ECO:0000313" key="3">
    <source>
        <dbReference type="Proteomes" id="UP000310200"/>
    </source>
</evidence>
<gene>
    <name evidence="2" type="ORF">DBV15_01555</name>
</gene>
<organism evidence="2 3">
    <name type="scientific">Temnothorax longispinosus</name>
    <dbReference type="NCBI Taxonomy" id="300112"/>
    <lineage>
        <taxon>Eukaryota</taxon>
        <taxon>Metazoa</taxon>
        <taxon>Ecdysozoa</taxon>
        <taxon>Arthropoda</taxon>
        <taxon>Hexapoda</taxon>
        <taxon>Insecta</taxon>
        <taxon>Pterygota</taxon>
        <taxon>Neoptera</taxon>
        <taxon>Endopterygota</taxon>
        <taxon>Hymenoptera</taxon>
        <taxon>Apocrita</taxon>
        <taxon>Aculeata</taxon>
        <taxon>Formicoidea</taxon>
        <taxon>Formicidae</taxon>
        <taxon>Myrmicinae</taxon>
        <taxon>Temnothorax</taxon>
    </lineage>
</organism>
<dbReference type="PANTHER" id="PTHR21505">
    <property type="entry name" value="MADF DOMAIN-CONTAINING PROTEIN-RELATED"/>
    <property type="match status" value="1"/>
</dbReference>
<reference evidence="2 3" key="1">
    <citation type="journal article" date="2019" name="Philos. Trans. R. Soc. Lond., B, Biol. Sci.">
        <title>Ant behaviour and brain gene expression of defending hosts depend on the ecological success of the intruding social parasite.</title>
        <authorList>
            <person name="Kaur R."/>
            <person name="Stoldt M."/>
            <person name="Jongepier E."/>
            <person name="Feldmeyer B."/>
            <person name="Menzel F."/>
            <person name="Bornberg-Bauer E."/>
            <person name="Foitzik S."/>
        </authorList>
    </citation>
    <scope>NUCLEOTIDE SEQUENCE [LARGE SCALE GENOMIC DNA]</scope>
    <source>
        <tissue evidence="2">Whole body</tissue>
    </source>
</reference>
<dbReference type="AlphaFoldDB" id="A0A4V3SBJ6"/>
<dbReference type="STRING" id="300112.A0A4V3SBJ6"/>